<reference evidence="2 3" key="1">
    <citation type="journal article" date="2019" name="Sci. Rep.">
        <title>Orb-weaving spider Araneus ventricosus genome elucidates the spidroin gene catalogue.</title>
        <authorList>
            <person name="Kono N."/>
            <person name="Nakamura H."/>
            <person name="Ohtoshi R."/>
            <person name="Moran D.A.P."/>
            <person name="Shinohara A."/>
            <person name="Yoshida Y."/>
            <person name="Fujiwara M."/>
            <person name="Mori M."/>
            <person name="Tomita M."/>
            <person name="Arakawa K."/>
        </authorList>
    </citation>
    <scope>NUCLEOTIDE SEQUENCE [LARGE SCALE GENOMIC DNA]</scope>
</reference>
<keyword evidence="3" id="KW-1185">Reference proteome</keyword>
<organism evidence="2 3">
    <name type="scientific">Araneus ventricosus</name>
    <name type="common">Orbweaver spider</name>
    <name type="synonym">Epeira ventricosa</name>
    <dbReference type="NCBI Taxonomy" id="182803"/>
    <lineage>
        <taxon>Eukaryota</taxon>
        <taxon>Metazoa</taxon>
        <taxon>Ecdysozoa</taxon>
        <taxon>Arthropoda</taxon>
        <taxon>Chelicerata</taxon>
        <taxon>Arachnida</taxon>
        <taxon>Araneae</taxon>
        <taxon>Araneomorphae</taxon>
        <taxon>Entelegynae</taxon>
        <taxon>Araneoidea</taxon>
        <taxon>Araneidae</taxon>
        <taxon>Araneus</taxon>
    </lineage>
</organism>
<name>A0A4Y2E2G1_ARAVE</name>
<proteinExistence type="predicted"/>
<evidence type="ECO:0000256" key="1">
    <source>
        <dbReference type="SAM" id="MobiDB-lite"/>
    </source>
</evidence>
<comment type="caution">
    <text evidence="2">The sequence shown here is derived from an EMBL/GenBank/DDBJ whole genome shotgun (WGS) entry which is preliminary data.</text>
</comment>
<sequence>MVRSQLQERRVPGSKPNPTQTPLCCGYQIGIAGHTPSHSRGIGLERRVPAQAPPEPMDKMALIVLVI</sequence>
<feature type="region of interest" description="Disordered" evidence="1">
    <location>
        <begin position="1"/>
        <end position="22"/>
    </location>
</feature>
<protein>
    <submittedName>
        <fullName evidence="2">Uncharacterized protein</fullName>
    </submittedName>
</protein>
<dbReference type="Proteomes" id="UP000499080">
    <property type="component" value="Unassembled WGS sequence"/>
</dbReference>
<accession>A0A4Y2E2G1</accession>
<dbReference type="EMBL" id="BGPR01000495">
    <property type="protein sequence ID" value="GBM23282.1"/>
    <property type="molecule type" value="Genomic_DNA"/>
</dbReference>
<evidence type="ECO:0000313" key="2">
    <source>
        <dbReference type="EMBL" id="GBM23282.1"/>
    </source>
</evidence>
<feature type="compositionally biased region" description="Basic and acidic residues" evidence="1">
    <location>
        <begin position="1"/>
        <end position="11"/>
    </location>
</feature>
<dbReference type="AlphaFoldDB" id="A0A4Y2E2G1"/>
<gene>
    <name evidence="2" type="ORF">AVEN_26014_1</name>
</gene>
<evidence type="ECO:0000313" key="3">
    <source>
        <dbReference type="Proteomes" id="UP000499080"/>
    </source>
</evidence>